<dbReference type="OrthoDB" id="10482614at2759"/>
<keyword evidence="1" id="KW-0732">Signal</keyword>
<sequence length="68" mass="7177">MRAGALLSFSPCLHLTASCRGTPVACADLQRVPLVAVTTATCCSLTPRADMRNVRHGRNPRPPSFVGA</sequence>
<keyword evidence="3" id="KW-1185">Reference proteome</keyword>
<feature type="signal peptide" evidence="1">
    <location>
        <begin position="1"/>
        <end position="21"/>
    </location>
</feature>
<evidence type="ECO:0000256" key="1">
    <source>
        <dbReference type="SAM" id="SignalP"/>
    </source>
</evidence>
<feature type="chain" id="PRO_5040189601" description="Secreted protein" evidence="1">
    <location>
        <begin position="22"/>
        <end position="68"/>
    </location>
</feature>
<dbReference type="Proteomes" id="UP000756921">
    <property type="component" value="Unassembled WGS sequence"/>
</dbReference>
<dbReference type="EMBL" id="WJXW01000004">
    <property type="protein sequence ID" value="KAF9737433.1"/>
    <property type="molecule type" value="Genomic_DNA"/>
</dbReference>
<evidence type="ECO:0000313" key="2">
    <source>
        <dbReference type="EMBL" id="KAF9737433.1"/>
    </source>
</evidence>
<evidence type="ECO:0008006" key="4">
    <source>
        <dbReference type="Google" id="ProtNLM"/>
    </source>
</evidence>
<protein>
    <recommendedName>
        <fullName evidence="4">Secreted protein</fullName>
    </recommendedName>
</protein>
<reference evidence="2" key="1">
    <citation type="journal article" date="2020" name="Mol. Plant Microbe Interact.">
        <title>Genome Sequence of the Biocontrol Agent Coniothyrium minitans strain Conio (IMI 134523).</title>
        <authorList>
            <person name="Patel D."/>
            <person name="Shittu T.A."/>
            <person name="Baroncelli R."/>
            <person name="Muthumeenakshi S."/>
            <person name="Osborne T.H."/>
            <person name="Janganan T.K."/>
            <person name="Sreenivasaprasad S."/>
        </authorList>
    </citation>
    <scope>NUCLEOTIDE SEQUENCE</scope>
    <source>
        <strain evidence="2">Conio</strain>
    </source>
</reference>
<comment type="caution">
    <text evidence="2">The sequence shown here is derived from an EMBL/GenBank/DDBJ whole genome shotgun (WGS) entry which is preliminary data.</text>
</comment>
<organism evidence="2 3">
    <name type="scientific">Paraphaeosphaeria minitans</name>
    <dbReference type="NCBI Taxonomy" id="565426"/>
    <lineage>
        <taxon>Eukaryota</taxon>
        <taxon>Fungi</taxon>
        <taxon>Dikarya</taxon>
        <taxon>Ascomycota</taxon>
        <taxon>Pezizomycotina</taxon>
        <taxon>Dothideomycetes</taxon>
        <taxon>Pleosporomycetidae</taxon>
        <taxon>Pleosporales</taxon>
        <taxon>Massarineae</taxon>
        <taxon>Didymosphaeriaceae</taxon>
        <taxon>Paraphaeosphaeria</taxon>
    </lineage>
</organism>
<name>A0A9P6GL99_9PLEO</name>
<evidence type="ECO:0000313" key="3">
    <source>
        <dbReference type="Proteomes" id="UP000756921"/>
    </source>
</evidence>
<accession>A0A9P6GL99</accession>
<proteinExistence type="predicted"/>
<dbReference type="AlphaFoldDB" id="A0A9P6GL99"/>
<dbReference type="PROSITE" id="PS51257">
    <property type="entry name" value="PROKAR_LIPOPROTEIN"/>
    <property type="match status" value="1"/>
</dbReference>
<gene>
    <name evidence="2" type="ORF">PMIN01_05212</name>
</gene>